<evidence type="ECO:0000256" key="5">
    <source>
        <dbReference type="ARBA" id="ARBA00022989"/>
    </source>
</evidence>
<keyword evidence="6" id="KW-0560">Oxidoreductase</keyword>
<comment type="subcellular location">
    <subcellularLocation>
        <location evidence="1">Membrane</location>
        <topology evidence="1">Multi-pass membrane protein</topology>
    </subcellularLocation>
</comment>
<name>A0A2V4NFM7_9ACTN</name>
<keyword evidence="9" id="KW-0676">Redox-active center</keyword>
<evidence type="ECO:0000256" key="7">
    <source>
        <dbReference type="ARBA" id="ARBA00023136"/>
    </source>
</evidence>
<evidence type="ECO:0000256" key="6">
    <source>
        <dbReference type="ARBA" id="ARBA00023002"/>
    </source>
</evidence>
<dbReference type="InterPro" id="IPR038354">
    <property type="entry name" value="VKOR_sf"/>
</dbReference>
<dbReference type="GO" id="GO:0016020">
    <property type="term" value="C:membrane"/>
    <property type="evidence" value="ECO:0007669"/>
    <property type="project" value="UniProtKB-SubCell"/>
</dbReference>
<evidence type="ECO:0000256" key="8">
    <source>
        <dbReference type="ARBA" id="ARBA00023157"/>
    </source>
</evidence>
<keyword evidence="3 10" id="KW-0812">Transmembrane</keyword>
<keyword evidence="5 10" id="KW-1133">Transmembrane helix</keyword>
<evidence type="ECO:0000256" key="1">
    <source>
        <dbReference type="ARBA" id="ARBA00004141"/>
    </source>
</evidence>
<dbReference type="GO" id="GO:0016491">
    <property type="term" value="F:oxidoreductase activity"/>
    <property type="evidence" value="ECO:0007669"/>
    <property type="project" value="UniProtKB-KW"/>
</dbReference>
<reference evidence="12 13" key="1">
    <citation type="submission" date="2018-03" db="EMBL/GenBank/DDBJ databases">
        <title>Bioinformatic expansion and discovery of thiopeptide antibiotics.</title>
        <authorList>
            <person name="Schwalen C.J."/>
            <person name="Hudson G.A."/>
            <person name="Mitchell D.A."/>
        </authorList>
    </citation>
    <scope>NUCLEOTIDE SEQUENCE [LARGE SCALE GENOMIC DNA]</scope>
    <source>
        <strain evidence="12 13">ATCC 21389</strain>
    </source>
</reference>
<dbReference type="Pfam" id="PF07884">
    <property type="entry name" value="VKOR"/>
    <property type="match status" value="1"/>
</dbReference>
<evidence type="ECO:0000256" key="10">
    <source>
        <dbReference type="SAM" id="Phobius"/>
    </source>
</evidence>
<evidence type="ECO:0000256" key="2">
    <source>
        <dbReference type="ARBA" id="ARBA00006214"/>
    </source>
</evidence>
<keyword evidence="7 10" id="KW-0472">Membrane</keyword>
<gene>
    <name evidence="12" type="ORF">C7C46_09695</name>
</gene>
<keyword evidence="13" id="KW-1185">Reference proteome</keyword>
<evidence type="ECO:0000256" key="4">
    <source>
        <dbReference type="ARBA" id="ARBA00022719"/>
    </source>
</evidence>
<dbReference type="Proteomes" id="UP000248039">
    <property type="component" value="Unassembled WGS sequence"/>
</dbReference>
<sequence>MLGDLLEVLGATEIGALCPYCIAVWAATIPLFWYTTLHNLQHEVIPLPARWRPATELAVRYHWVVPVVWYPLIALMILKRVW</sequence>
<feature type="transmembrane region" description="Helical" evidence="10">
    <location>
        <begin position="61"/>
        <end position="78"/>
    </location>
</feature>
<organism evidence="12 13">
    <name type="scientific">Streptomyces tateyamensis</name>
    <dbReference type="NCBI Taxonomy" id="565073"/>
    <lineage>
        <taxon>Bacteria</taxon>
        <taxon>Bacillati</taxon>
        <taxon>Actinomycetota</taxon>
        <taxon>Actinomycetes</taxon>
        <taxon>Kitasatosporales</taxon>
        <taxon>Streptomycetaceae</taxon>
        <taxon>Streptomyces</taxon>
    </lineage>
</organism>
<dbReference type="AlphaFoldDB" id="A0A2V4NFM7"/>
<accession>A0A2V4NFM7</accession>
<protein>
    <recommendedName>
        <fullName evidence="11">Vitamin K epoxide reductase domain-containing protein</fullName>
    </recommendedName>
</protein>
<evidence type="ECO:0000313" key="13">
    <source>
        <dbReference type="Proteomes" id="UP000248039"/>
    </source>
</evidence>
<keyword evidence="4" id="KW-0874">Quinone</keyword>
<comment type="similarity">
    <text evidence="2">Belongs to the VKOR family.</text>
</comment>
<proteinExistence type="inferred from homology"/>
<dbReference type="RefSeq" id="WP_110667835.1">
    <property type="nucleotide sequence ID" value="NZ_PYBW01000030.1"/>
</dbReference>
<dbReference type="InterPro" id="IPR012932">
    <property type="entry name" value="VKOR"/>
</dbReference>
<evidence type="ECO:0000256" key="9">
    <source>
        <dbReference type="ARBA" id="ARBA00023284"/>
    </source>
</evidence>
<feature type="domain" description="Vitamin K epoxide reductase" evidence="11">
    <location>
        <begin position="9"/>
        <end position="36"/>
    </location>
</feature>
<evidence type="ECO:0000256" key="3">
    <source>
        <dbReference type="ARBA" id="ARBA00022692"/>
    </source>
</evidence>
<dbReference type="EMBL" id="PYBW01000030">
    <property type="protein sequence ID" value="PYC82625.1"/>
    <property type="molecule type" value="Genomic_DNA"/>
</dbReference>
<dbReference type="GO" id="GO:0048038">
    <property type="term" value="F:quinone binding"/>
    <property type="evidence" value="ECO:0007669"/>
    <property type="project" value="UniProtKB-KW"/>
</dbReference>
<keyword evidence="8" id="KW-1015">Disulfide bond</keyword>
<evidence type="ECO:0000313" key="12">
    <source>
        <dbReference type="EMBL" id="PYC82625.1"/>
    </source>
</evidence>
<evidence type="ECO:0000259" key="11">
    <source>
        <dbReference type="Pfam" id="PF07884"/>
    </source>
</evidence>
<dbReference type="OrthoDB" id="9783799at2"/>
<comment type="caution">
    <text evidence="12">The sequence shown here is derived from an EMBL/GenBank/DDBJ whole genome shotgun (WGS) entry which is preliminary data.</text>
</comment>
<dbReference type="Gene3D" id="1.20.1440.130">
    <property type="entry name" value="VKOR domain"/>
    <property type="match status" value="1"/>
</dbReference>